<proteinExistence type="inferred from homology"/>
<dbReference type="InterPro" id="IPR014001">
    <property type="entry name" value="Helicase_ATP-bd"/>
</dbReference>
<keyword evidence="9 12" id="KW-0238">DNA-binding</keyword>
<dbReference type="Pfam" id="PF18074">
    <property type="entry name" value="PriA_C"/>
    <property type="match status" value="1"/>
</dbReference>
<dbReference type="HAMAP" id="MF_00983">
    <property type="entry name" value="PriA"/>
    <property type="match status" value="1"/>
</dbReference>
<dbReference type="CDD" id="cd17929">
    <property type="entry name" value="DEXHc_priA"/>
    <property type="match status" value="1"/>
</dbReference>
<dbReference type="GO" id="GO:0005524">
    <property type="term" value="F:ATP binding"/>
    <property type="evidence" value="ECO:0007669"/>
    <property type="project" value="UniProtKB-UniRule"/>
</dbReference>
<dbReference type="EMBL" id="JACIJR010000008">
    <property type="protein sequence ID" value="MBB5730661.1"/>
    <property type="molecule type" value="Genomic_DNA"/>
</dbReference>
<evidence type="ECO:0000256" key="11">
    <source>
        <dbReference type="ARBA" id="ARBA00048988"/>
    </source>
</evidence>
<evidence type="ECO:0000256" key="2">
    <source>
        <dbReference type="ARBA" id="ARBA00022705"/>
    </source>
</evidence>
<feature type="binding site" evidence="12">
    <location>
        <position position="441"/>
    </location>
    <ligand>
        <name>Zn(2+)</name>
        <dbReference type="ChEBI" id="CHEBI:29105"/>
        <label>2</label>
    </ligand>
</feature>
<keyword evidence="10 12" id="KW-0413">Isomerase</keyword>
<dbReference type="PANTHER" id="PTHR30580">
    <property type="entry name" value="PRIMOSOMAL PROTEIN N"/>
    <property type="match status" value="1"/>
</dbReference>
<accession>A0A7W9BV83</accession>
<dbReference type="GO" id="GO:0006302">
    <property type="term" value="P:double-strand break repair"/>
    <property type="evidence" value="ECO:0007669"/>
    <property type="project" value="InterPro"/>
</dbReference>
<feature type="binding site" evidence="12">
    <location>
        <position position="444"/>
    </location>
    <ligand>
        <name>Zn(2+)</name>
        <dbReference type="ChEBI" id="CHEBI:29105"/>
        <label>2</label>
    </ligand>
</feature>
<dbReference type="GO" id="GO:1990077">
    <property type="term" value="C:primosome complex"/>
    <property type="evidence" value="ECO:0007669"/>
    <property type="project" value="UniProtKB-UniRule"/>
</dbReference>
<feature type="binding site" evidence="12">
    <location>
        <position position="435"/>
    </location>
    <ligand>
        <name>Zn(2+)</name>
        <dbReference type="ChEBI" id="CHEBI:29105"/>
        <label>1</label>
    </ligand>
</feature>
<dbReference type="Proteomes" id="UP000546701">
    <property type="component" value="Unassembled WGS sequence"/>
</dbReference>
<dbReference type="SUPFAM" id="SSF52540">
    <property type="entry name" value="P-loop containing nucleoside triphosphate hydrolases"/>
    <property type="match status" value="2"/>
</dbReference>
<dbReference type="AlphaFoldDB" id="A0A7W9BV83"/>
<dbReference type="GO" id="GO:0006269">
    <property type="term" value="P:DNA replication, synthesis of primer"/>
    <property type="evidence" value="ECO:0007669"/>
    <property type="project" value="UniProtKB-KW"/>
</dbReference>
<dbReference type="Gene3D" id="3.40.1440.60">
    <property type="entry name" value="PriA, 3(prime) DNA-binding domain"/>
    <property type="match status" value="1"/>
</dbReference>
<dbReference type="Gene3D" id="3.40.50.300">
    <property type="entry name" value="P-loop containing nucleotide triphosphate hydrolases"/>
    <property type="match status" value="2"/>
</dbReference>
<comment type="catalytic activity">
    <reaction evidence="12">
        <text>Couples ATP hydrolysis with the unwinding of duplex DNA by translocating in the 3'-5' direction.</text>
        <dbReference type="EC" id="5.6.2.4"/>
    </reaction>
</comment>
<dbReference type="GO" id="GO:0006270">
    <property type="term" value="P:DNA replication initiation"/>
    <property type="evidence" value="ECO:0007669"/>
    <property type="project" value="TreeGrafter"/>
</dbReference>
<gene>
    <name evidence="12" type="primary">priA</name>
    <name evidence="14" type="ORF">FHS99_003167</name>
</gene>
<comment type="function">
    <text evidence="12">Initiates the restart of stalled replication forks, which reloads the replicative helicase on sites other than the origin of replication. Recognizes and binds to abandoned replication forks and remodels them to uncover a helicase loading site. Promotes assembly of the primosome at these replication forks.</text>
</comment>
<feature type="binding site" evidence="12">
    <location>
        <position position="462"/>
    </location>
    <ligand>
        <name>Zn(2+)</name>
        <dbReference type="ChEBI" id="CHEBI:29105"/>
        <label>2</label>
    </ligand>
</feature>
<dbReference type="OrthoDB" id="9759544at2"/>
<dbReference type="Pfam" id="PF17764">
    <property type="entry name" value="PriA_3primeBD"/>
    <property type="match status" value="1"/>
</dbReference>
<keyword evidence="4 12" id="KW-0547">Nucleotide-binding</keyword>
<evidence type="ECO:0000256" key="7">
    <source>
        <dbReference type="ARBA" id="ARBA00022833"/>
    </source>
</evidence>
<dbReference type="GO" id="GO:0043138">
    <property type="term" value="F:3'-5' DNA helicase activity"/>
    <property type="evidence" value="ECO:0007669"/>
    <property type="project" value="UniProtKB-EC"/>
</dbReference>
<evidence type="ECO:0000313" key="15">
    <source>
        <dbReference type="Proteomes" id="UP000546701"/>
    </source>
</evidence>
<dbReference type="NCBIfam" id="TIGR00595">
    <property type="entry name" value="priA"/>
    <property type="match status" value="1"/>
</dbReference>
<dbReference type="PANTHER" id="PTHR30580:SF0">
    <property type="entry name" value="PRIMOSOMAL PROTEIN N"/>
    <property type="match status" value="1"/>
</dbReference>
<dbReference type="NCBIfam" id="NF004070">
    <property type="entry name" value="PRK05580.2-2"/>
    <property type="match status" value="1"/>
</dbReference>
<dbReference type="GO" id="GO:0003677">
    <property type="term" value="F:DNA binding"/>
    <property type="evidence" value="ECO:0007669"/>
    <property type="project" value="UniProtKB-UniRule"/>
</dbReference>
<dbReference type="GO" id="GO:0016787">
    <property type="term" value="F:hydrolase activity"/>
    <property type="evidence" value="ECO:0007669"/>
    <property type="project" value="UniProtKB-KW"/>
</dbReference>
<reference evidence="14 15" key="1">
    <citation type="submission" date="2020-08" db="EMBL/GenBank/DDBJ databases">
        <title>Genomic Encyclopedia of Type Strains, Phase IV (KMG-IV): sequencing the most valuable type-strain genomes for metagenomic binning, comparative biology and taxonomic classification.</title>
        <authorList>
            <person name="Goeker M."/>
        </authorList>
    </citation>
    <scope>NUCLEOTIDE SEQUENCE [LARGE SCALE GENOMIC DNA]</scope>
    <source>
        <strain evidence="14 15">DSM 103336</strain>
    </source>
</reference>
<dbReference type="InterPro" id="IPR011545">
    <property type="entry name" value="DEAD/DEAH_box_helicase_dom"/>
</dbReference>
<keyword evidence="7 12" id="KW-0862">Zinc</keyword>
<evidence type="ECO:0000256" key="6">
    <source>
        <dbReference type="ARBA" id="ARBA00022806"/>
    </source>
</evidence>
<dbReference type="SMART" id="SM00487">
    <property type="entry name" value="DEXDc"/>
    <property type="match status" value="1"/>
</dbReference>
<dbReference type="GO" id="GO:0008270">
    <property type="term" value="F:zinc ion binding"/>
    <property type="evidence" value="ECO:0007669"/>
    <property type="project" value="UniProtKB-UniRule"/>
</dbReference>
<dbReference type="GO" id="GO:0006310">
    <property type="term" value="P:DNA recombination"/>
    <property type="evidence" value="ECO:0007669"/>
    <property type="project" value="InterPro"/>
</dbReference>
<keyword evidence="2 12" id="KW-0235">DNA replication</keyword>
<dbReference type="FunFam" id="3.40.50.300:FF:000489">
    <property type="entry name" value="Primosome assembly protein PriA"/>
    <property type="match status" value="1"/>
</dbReference>
<keyword evidence="5 12" id="KW-0378">Hydrolase</keyword>
<feature type="binding site" evidence="12">
    <location>
        <position position="472"/>
    </location>
    <ligand>
        <name>Zn(2+)</name>
        <dbReference type="ChEBI" id="CHEBI:29105"/>
        <label>1</label>
    </ligand>
</feature>
<evidence type="ECO:0000256" key="8">
    <source>
        <dbReference type="ARBA" id="ARBA00022840"/>
    </source>
</evidence>
<keyword evidence="15" id="KW-1185">Reference proteome</keyword>
<dbReference type="InterPro" id="IPR040498">
    <property type="entry name" value="PriA_CRR"/>
</dbReference>
<evidence type="ECO:0000256" key="12">
    <source>
        <dbReference type="HAMAP-Rule" id="MF_00983"/>
    </source>
</evidence>
<comment type="catalytic activity">
    <reaction evidence="11 12">
        <text>ATP + H2O = ADP + phosphate + H(+)</text>
        <dbReference type="Rhea" id="RHEA:13065"/>
        <dbReference type="ChEBI" id="CHEBI:15377"/>
        <dbReference type="ChEBI" id="CHEBI:15378"/>
        <dbReference type="ChEBI" id="CHEBI:30616"/>
        <dbReference type="ChEBI" id="CHEBI:43474"/>
        <dbReference type="ChEBI" id="CHEBI:456216"/>
        <dbReference type="EC" id="5.6.2.4"/>
    </reaction>
</comment>
<comment type="subunit">
    <text evidence="12">Component of the replication restart primosome.</text>
</comment>
<keyword evidence="8 12" id="KW-0067">ATP-binding</keyword>
<dbReference type="InterPro" id="IPR005259">
    <property type="entry name" value="PriA"/>
</dbReference>
<evidence type="ECO:0000256" key="4">
    <source>
        <dbReference type="ARBA" id="ARBA00022741"/>
    </source>
</evidence>
<evidence type="ECO:0000256" key="10">
    <source>
        <dbReference type="ARBA" id="ARBA00023235"/>
    </source>
</evidence>
<dbReference type="EC" id="5.6.2.4" evidence="12"/>
<sequence length="723" mass="78257">MNPRARVLLLNAAIGPLDYRVDPHNPVEPGSIVLAPLGPRQLTGVVWEPDHMPSEMEVGDNRLRPLAAVYDLPPLKASLRRLIEWTAAYYMASPAAVLRMTLASASALDGSPVIVEYRATGHVPDRMTPQRTQALDRIGTRQGLIRELAGRADVTDAVVRGLVKAGALEAVTVQADAPYPVPDPAHGPPTLSEDQRAAATVLSDAVTAHTAQPFLLDGVTGSGKTEVYFEAVARAIAEGRQTLVLLPEIALTEPFLKRFEARFGCLPVAWHSDLRQSQRRRAWRAIASGEASVVVGARSALFLPYPNLGLIVVDEAHETSFKQEEGVMYHARDVAVMRGRFEDFPVILASATPAIETRQQVALGHYAELKLPGRYGAAQMPTIAALDLTADPPARGRWLAPVLVAAMEETLAKKEQVLLFLNRRGYAPLTLCRTCGHRFQCPNCTAWMVEHRLSARLACHHCGHTMPPPAACPECKAEDSLVACGPGVERIADEVAVLFPTARTAVVTSDTIWSPARAAEFVNRMESGDIDIVVGTQLVTKGYHFPNLTLVGVIDADLGLQGGDLRAAERSFQQIAQVSGRAGRGTKPGRVFVQTHEPQAPVIQALVSGDADSFYAAETDSRRSAGAPPFGRFAGIVVSSEIQSAALDTARLIGRTAPRVPGMEVYGPAPAPLSMLRGRHRHRLLVHAARTFDMQDAIRTWLGALEWPKTVRVNVDVDPYSFL</sequence>
<feature type="binding site" evidence="12">
    <location>
        <position position="432"/>
    </location>
    <ligand>
        <name>Zn(2+)</name>
        <dbReference type="ChEBI" id="CHEBI:29105"/>
        <label>1</label>
    </ligand>
</feature>
<dbReference type="InterPro" id="IPR041236">
    <property type="entry name" value="PriA_C"/>
</dbReference>
<feature type="domain" description="Helicase ATP-binding" evidence="13">
    <location>
        <begin position="205"/>
        <end position="371"/>
    </location>
</feature>
<dbReference type="InterPro" id="IPR042115">
    <property type="entry name" value="PriA_3primeBD_sf"/>
</dbReference>
<evidence type="ECO:0000256" key="1">
    <source>
        <dbReference type="ARBA" id="ARBA00022515"/>
    </source>
</evidence>
<dbReference type="Pfam" id="PF00270">
    <property type="entry name" value="DEAD"/>
    <property type="match status" value="1"/>
</dbReference>
<protein>
    <recommendedName>
        <fullName evidence="12">Replication restart protein PriA</fullName>
    </recommendedName>
    <alternativeName>
        <fullName evidence="12">ATP-dependent DNA helicase PriA</fullName>
        <ecNumber evidence="12">5.6.2.4</ecNumber>
    </alternativeName>
    <alternativeName>
        <fullName evidence="12">DNA 3'-5' helicase PriA</fullName>
    </alternativeName>
</protein>
<dbReference type="InterPro" id="IPR027417">
    <property type="entry name" value="P-loop_NTPase"/>
</dbReference>
<keyword evidence="6 12" id="KW-0347">Helicase</keyword>
<feature type="binding site" evidence="12">
    <location>
        <position position="459"/>
    </location>
    <ligand>
        <name>Zn(2+)</name>
        <dbReference type="ChEBI" id="CHEBI:29105"/>
        <label>2</label>
    </ligand>
</feature>
<keyword evidence="1 12" id="KW-0639">Primosome</keyword>
<evidence type="ECO:0000259" key="13">
    <source>
        <dbReference type="PROSITE" id="PS51192"/>
    </source>
</evidence>
<evidence type="ECO:0000313" key="14">
    <source>
        <dbReference type="EMBL" id="MBB5730661.1"/>
    </source>
</evidence>
<comment type="caution">
    <text evidence="14">The sequence shown here is derived from an EMBL/GenBank/DDBJ whole genome shotgun (WGS) entry which is preliminary data.</text>
</comment>
<dbReference type="RefSeq" id="WP_157177712.1">
    <property type="nucleotide sequence ID" value="NZ_BMJP01000006.1"/>
</dbReference>
<organism evidence="14 15">
    <name type="scientific">Sphingomonas prati</name>
    <dbReference type="NCBI Taxonomy" id="1843237"/>
    <lineage>
        <taxon>Bacteria</taxon>
        <taxon>Pseudomonadati</taxon>
        <taxon>Pseudomonadota</taxon>
        <taxon>Alphaproteobacteria</taxon>
        <taxon>Sphingomonadales</taxon>
        <taxon>Sphingomonadaceae</taxon>
        <taxon>Sphingomonas</taxon>
    </lineage>
</organism>
<feature type="binding site" evidence="12">
    <location>
        <position position="475"/>
    </location>
    <ligand>
        <name>Zn(2+)</name>
        <dbReference type="ChEBI" id="CHEBI:29105"/>
        <label>1</label>
    </ligand>
</feature>
<comment type="cofactor">
    <cofactor evidence="12">
        <name>Zn(2+)</name>
        <dbReference type="ChEBI" id="CHEBI:29105"/>
    </cofactor>
    <text evidence="12">Binds 2 zinc ions per subunit.</text>
</comment>
<name>A0A7W9BV83_9SPHN</name>
<dbReference type="PROSITE" id="PS51192">
    <property type="entry name" value="HELICASE_ATP_BIND_1"/>
    <property type="match status" value="1"/>
</dbReference>
<evidence type="ECO:0000256" key="9">
    <source>
        <dbReference type="ARBA" id="ARBA00023125"/>
    </source>
</evidence>
<evidence type="ECO:0000256" key="3">
    <source>
        <dbReference type="ARBA" id="ARBA00022723"/>
    </source>
</evidence>
<keyword evidence="3 12" id="KW-0479">Metal-binding</keyword>
<evidence type="ECO:0000256" key="5">
    <source>
        <dbReference type="ARBA" id="ARBA00022801"/>
    </source>
</evidence>
<comment type="similarity">
    <text evidence="12">Belongs to the helicase family. PriA subfamily.</text>
</comment>
<dbReference type="InterPro" id="IPR041222">
    <property type="entry name" value="PriA_3primeBD"/>
</dbReference>
<dbReference type="Pfam" id="PF18319">
    <property type="entry name" value="Zn_ribbon_PriA"/>
    <property type="match status" value="1"/>
</dbReference>